<proteinExistence type="predicted"/>
<dbReference type="AlphaFoldDB" id="A0A378ZXF3"/>
<name>A0A378ZXF3_9HYPH</name>
<gene>
    <name evidence="1" type="ORF">NCTC13350_02864</name>
</gene>
<organism evidence="1 2">
    <name type="scientific">Pannonibacter phragmitetus</name>
    <dbReference type="NCBI Taxonomy" id="121719"/>
    <lineage>
        <taxon>Bacteria</taxon>
        <taxon>Pseudomonadati</taxon>
        <taxon>Pseudomonadota</taxon>
        <taxon>Alphaproteobacteria</taxon>
        <taxon>Hyphomicrobiales</taxon>
        <taxon>Stappiaceae</taxon>
        <taxon>Pannonibacter</taxon>
    </lineage>
</organism>
<evidence type="ECO:0000313" key="2">
    <source>
        <dbReference type="Proteomes" id="UP000255000"/>
    </source>
</evidence>
<dbReference type="Proteomes" id="UP000255000">
    <property type="component" value="Unassembled WGS sequence"/>
</dbReference>
<dbReference type="RefSeq" id="WP_019964053.1">
    <property type="nucleotide sequence ID" value="NZ_UGSK01000001.1"/>
</dbReference>
<dbReference type="EMBL" id="UGSK01000001">
    <property type="protein sequence ID" value="SUB01916.1"/>
    <property type="molecule type" value="Genomic_DNA"/>
</dbReference>
<reference evidence="1 2" key="1">
    <citation type="submission" date="2018-06" db="EMBL/GenBank/DDBJ databases">
        <authorList>
            <consortium name="Pathogen Informatics"/>
            <person name="Doyle S."/>
        </authorList>
    </citation>
    <scope>NUCLEOTIDE SEQUENCE [LARGE SCALE GENOMIC DNA]</scope>
    <source>
        <strain evidence="1 2">NCTC13350</strain>
    </source>
</reference>
<sequence length="113" mass="12572">MSADFREYLIKRDDGPDLRFQGELIASVESSQDRQSRLYSGQTGNWDELELYRTAAGNFVCVIENCTAWAGERNTRQAAVVSDAAGVIEFFGQEWLAKLIYSEAGLANVQDVA</sequence>
<accession>A0A378ZXF3</accession>
<evidence type="ECO:0000313" key="1">
    <source>
        <dbReference type="EMBL" id="SUB01916.1"/>
    </source>
</evidence>
<dbReference type="OrthoDB" id="8481455at2"/>
<protein>
    <submittedName>
        <fullName evidence="1">Uncharacterized protein</fullName>
    </submittedName>
</protein>